<dbReference type="RefSeq" id="WP_005289191.1">
    <property type="nucleotide sequence ID" value="NZ_BMDA01000003.1"/>
</dbReference>
<evidence type="ECO:0000313" key="1">
    <source>
        <dbReference type="EMBL" id="ENX35805.1"/>
    </source>
</evidence>
<sequence length="74" mass="8558">MYQINEDAYSELNRLKNKVAFIRKLSDAGIESHEYDVVTKEQISTIFNELDDQIQEILKGIELNPQKPSIESSE</sequence>
<dbReference type="Proteomes" id="UP000013200">
    <property type="component" value="Unassembled WGS sequence"/>
</dbReference>
<dbReference type="Proteomes" id="UP000652691">
    <property type="component" value="Unassembled WGS sequence"/>
</dbReference>
<reference evidence="2 4" key="2">
    <citation type="journal article" date="2014" name="Int. J. Syst. Evol. Microbiol.">
        <title>Complete genome sequence of Corynebacterium casei LMG S-19264T (=DSM 44701T), isolated from a smear-ripened cheese.</title>
        <authorList>
            <consortium name="US DOE Joint Genome Institute (JGI-PGF)"/>
            <person name="Walter F."/>
            <person name="Albersmeier A."/>
            <person name="Kalinowski J."/>
            <person name="Ruckert C."/>
        </authorList>
    </citation>
    <scope>NUCLEOTIDE SEQUENCE [LARGE SCALE GENOMIC DNA]</scope>
    <source>
        <strain evidence="2 4">CCM 8635</strain>
    </source>
</reference>
<reference evidence="1 3" key="1">
    <citation type="submission" date="2013-02" db="EMBL/GenBank/DDBJ databases">
        <title>The Genome Sequence of Acinetobacter sp. NIPH 3623.</title>
        <authorList>
            <consortium name="The Broad Institute Genome Sequencing Platform"/>
            <consortium name="The Broad Institute Genome Sequencing Center for Infectious Disease"/>
            <person name="Cerqueira G."/>
            <person name="Feldgarden M."/>
            <person name="Courvalin P."/>
            <person name="Perichon B."/>
            <person name="Grillot-Courvalin C."/>
            <person name="Clermont D."/>
            <person name="Rocha E."/>
            <person name="Yoon E.-J."/>
            <person name="Nemec A."/>
            <person name="Walker B."/>
            <person name="Young S.K."/>
            <person name="Zeng Q."/>
            <person name="Gargeya S."/>
            <person name="Fitzgerald M."/>
            <person name="Haas B."/>
            <person name="Abouelleil A."/>
            <person name="Alvarado L."/>
            <person name="Arachchi H.M."/>
            <person name="Berlin A.M."/>
            <person name="Chapman S.B."/>
            <person name="Dewar J."/>
            <person name="Goldberg J."/>
            <person name="Griggs A."/>
            <person name="Gujja S."/>
            <person name="Hansen M."/>
            <person name="Howarth C."/>
            <person name="Imamovic A."/>
            <person name="Larimer J."/>
            <person name="McCowan C."/>
            <person name="Murphy C."/>
            <person name="Neiman D."/>
            <person name="Pearson M."/>
            <person name="Priest M."/>
            <person name="Roberts A."/>
            <person name="Saif S."/>
            <person name="Shea T."/>
            <person name="Sisk P."/>
            <person name="Sykes S."/>
            <person name="Wortman J."/>
            <person name="Nusbaum C."/>
            <person name="Birren B."/>
        </authorList>
    </citation>
    <scope>NUCLEOTIDE SEQUENCE [LARGE SCALE GENOMIC DNA]</scope>
    <source>
        <strain evidence="1 3">NIPH 3623</strain>
    </source>
</reference>
<dbReference type="STRING" id="1217698.F888_03638"/>
<dbReference type="PATRIC" id="fig|1217698.3.peg.3542"/>
<keyword evidence="3" id="KW-1185">Reference proteome</keyword>
<evidence type="ECO:0000313" key="3">
    <source>
        <dbReference type="Proteomes" id="UP000013200"/>
    </source>
</evidence>
<accession>N9RB11</accession>
<organism evidence="1 3">
    <name type="scientific">Acinetobacter courvalinii</name>
    <dbReference type="NCBI Taxonomy" id="280147"/>
    <lineage>
        <taxon>Bacteria</taxon>
        <taxon>Pseudomonadati</taxon>
        <taxon>Pseudomonadota</taxon>
        <taxon>Gammaproteobacteria</taxon>
        <taxon>Moraxellales</taxon>
        <taxon>Moraxellaceae</taxon>
        <taxon>Acinetobacter</taxon>
    </lineage>
</organism>
<dbReference type="HOGENOM" id="CLU_2679284_0_0_6"/>
<dbReference type="EMBL" id="BMDA01000003">
    <property type="protein sequence ID" value="GGH39087.1"/>
    <property type="molecule type" value="Genomic_DNA"/>
</dbReference>
<protein>
    <submittedName>
        <fullName evidence="1">Uncharacterized protein</fullName>
    </submittedName>
</protein>
<evidence type="ECO:0000313" key="2">
    <source>
        <dbReference type="EMBL" id="GGH39087.1"/>
    </source>
</evidence>
<name>N9RB11_9GAMM</name>
<dbReference type="EMBL" id="APSA01000018">
    <property type="protein sequence ID" value="ENX35805.1"/>
    <property type="molecule type" value="Genomic_DNA"/>
</dbReference>
<gene>
    <name evidence="1" type="ORF">F888_03638</name>
    <name evidence="2" type="ORF">GCM10007354_24630</name>
</gene>
<evidence type="ECO:0000313" key="4">
    <source>
        <dbReference type="Proteomes" id="UP000652691"/>
    </source>
</evidence>
<comment type="caution">
    <text evidence="1">The sequence shown here is derived from an EMBL/GenBank/DDBJ whole genome shotgun (WGS) entry which is preliminary data.</text>
</comment>
<reference evidence="2" key="3">
    <citation type="submission" date="2024-03" db="EMBL/GenBank/DDBJ databases">
        <authorList>
            <person name="Sun Q."/>
            <person name="Sedlacek I."/>
        </authorList>
    </citation>
    <scope>NUCLEOTIDE SEQUENCE</scope>
    <source>
        <strain evidence="2">CCM 8635</strain>
    </source>
</reference>
<dbReference type="GeneID" id="80105044"/>
<proteinExistence type="predicted"/>
<dbReference type="AlphaFoldDB" id="N9RB11"/>